<dbReference type="InterPro" id="IPR011042">
    <property type="entry name" value="6-blade_b-propeller_TolB-like"/>
</dbReference>
<evidence type="ECO:0000256" key="1">
    <source>
        <dbReference type="ARBA" id="ARBA00022737"/>
    </source>
</evidence>
<name>A0A9D4EXJ6_DREPO</name>
<dbReference type="InterPro" id="IPR001258">
    <property type="entry name" value="NHL_repeat"/>
</dbReference>
<dbReference type="Gene3D" id="2.120.10.30">
    <property type="entry name" value="TolB, C-terminal domain"/>
    <property type="match status" value="1"/>
</dbReference>
<evidence type="ECO:0000313" key="3">
    <source>
        <dbReference type="Proteomes" id="UP000828390"/>
    </source>
</evidence>
<evidence type="ECO:0000313" key="2">
    <source>
        <dbReference type="EMBL" id="KAH3787681.1"/>
    </source>
</evidence>
<dbReference type="Proteomes" id="UP000828390">
    <property type="component" value="Unassembled WGS sequence"/>
</dbReference>
<keyword evidence="1" id="KW-0677">Repeat</keyword>
<keyword evidence="3" id="KW-1185">Reference proteome</keyword>
<dbReference type="PANTHER" id="PTHR46388:SF2">
    <property type="entry name" value="NHL REPEAT-CONTAINING PROTEIN 2"/>
    <property type="match status" value="1"/>
</dbReference>
<dbReference type="AlphaFoldDB" id="A0A9D4EXJ6"/>
<accession>A0A9D4EXJ6</accession>
<reference evidence="2" key="2">
    <citation type="submission" date="2020-11" db="EMBL/GenBank/DDBJ databases">
        <authorList>
            <person name="McCartney M.A."/>
            <person name="Auch B."/>
            <person name="Kono T."/>
            <person name="Mallez S."/>
            <person name="Becker A."/>
            <person name="Gohl D.M."/>
            <person name="Silverstein K.A.T."/>
            <person name="Koren S."/>
            <person name="Bechman K.B."/>
            <person name="Herman A."/>
            <person name="Abrahante J.E."/>
            <person name="Garbe J."/>
        </authorList>
    </citation>
    <scope>NUCLEOTIDE SEQUENCE</scope>
    <source>
        <strain evidence="2">Duluth1</strain>
        <tissue evidence="2">Whole animal</tissue>
    </source>
</reference>
<protein>
    <submittedName>
        <fullName evidence="2">Uncharacterized protein</fullName>
    </submittedName>
</protein>
<comment type="caution">
    <text evidence="2">The sequence shown here is derived from an EMBL/GenBank/DDBJ whole genome shotgun (WGS) entry which is preliminary data.</text>
</comment>
<gene>
    <name evidence="2" type="ORF">DPMN_165808</name>
</gene>
<dbReference type="PANTHER" id="PTHR46388">
    <property type="entry name" value="NHL REPEAT-CONTAINING PROTEIN 2"/>
    <property type="match status" value="1"/>
</dbReference>
<reference evidence="2" key="1">
    <citation type="journal article" date="2019" name="bioRxiv">
        <title>The Genome of the Zebra Mussel, Dreissena polymorpha: A Resource for Invasive Species Research.</title>
        <authorList>
            <person name="McCartney M.A."/>
            <person name="Auch B."/>
            <person name="Kono T."/>
            <person name="Mallez S."/>
            <person name="Zhang Y."/>
            <person name="Obille A."/>
            <person name="Becker A."/>
            <person name="Abrahante J.E."/>
            <person name="Garbe J."/>
            <person name="Badalamenti J.P."/>
            <person name="Herman A."/>
            <person name="Mangelson H."/>
            <person name="Liachko I."/>
            <person name="Sullivan S."/>
            <person name="Sone E.D."/>
            <person name="Koren S."/>
            <person name="Silverstein K.A.T."/>
            <person name="Beckman K.B."/>
            <person name="Gohl D.M."/>
        </authorList>
    </citation>
    <scope>NUCLEOTIDE SEQUENCE</scope>
    <source>
        <strain evidence="2">Duluth1</strain>
        <tissue evidence="2">Whole animal</tissue>
    </source>
</reference>
<sequence length="55" mass="6073">MFKFIIGGKGPGFKDGRFSDAEFSSPQGLAIHGYILYVADTNNHAIRKVRVICQT</sequence>
<dbReference type="Pfam" id="PF01436">
    <property type="entry name" value="NHL"/>
    <property type="match status" value="1"/>
</dbReference>
<proteinExistence type="predicted"/>
<organism evidence="2 3">
    <name type="scientific">Dreissena polymorpha</name>
    <name type="common">Zebra mussel</name>
    <name type="synonym">Mytilus polymorpha</name>
    <dbReference type="NCBI Taxonomy" id="45954"/>
    <lineage>
        <taxon>Eukaryota</taxon>
        <taxon>Metazoa</taxon>
        <taxon>Spiralia</taxon>
        <taxon>Lophotrochozoa</taxon>
        <taxon>Mollusca</taxon>
        <taxon>Bivalvia</taxon>
        <taxon>Autobranchia</taxon>
        <taxon>Heteroconchia</taxon>
        <taxon>Euheterodonta</taxon>
        <taxon>Imparidentia</taxon>
        <taxon>Neoheterodontei</taxon>
        <taxon>Myida</taxon>
        <taxon>Dreissenoidea</taxon>
        <taxon>Dreissenidae</taxon>
        <taxon>Dreissena</taxon>
    </lineage>
</organism>
<dbReference type="EMBL" id="JAIWYP010000008">
    <property type="protein sequence ID" value="KAH3787681.1"/>
    <property type="molecule type" value="Genomic_DNA"/>
</dbReference>